<dbReference type="Proteomes" id="UP000663834">
    <property type="component" value="Unassembled WGS sequence"/>
</dbReference>
<evidence type="ECO:0000256" key="1">
    <source>
        <dbReference type="SAM" id="SignalP"/>
    </source>
</evidence>
<organism evidence="2 3">
    <name type="scientific">Rotaria magnacalcarata</name>
    <dbReference type="NCBI Taxonomy" id="392030"/>
    <lineage>
        <taxon>Eukaryota</taxon>
        <taxon>Metazoa</taxon>
        <taxon>Spiralia</taxon>
        <taxon>Gnathifera</taxon>
        <taxon>Rotifera</taxon>
        <taxon>Eurotatoria</taxon>
        <taxon>Bdelloidea</taxon>
        <taxon>Philodinida</taxon>
        <taxon>Philodinidae</taxon>
        <taxon>Rotaria</taxon>
    </lineage>
</organism>
<feature type="chain" id="PRO_5032307976" evidence="1">
    <location>
        <begin position="20"/>
        <end position="367"/>
    </location>
</feature>
<dbReference type="EMBL" id="CAJNOW010013871">
    <property type="protein sequence ID" value="CAF1625959.1"/>
    <property type="molecule type" value="Genomic_DNA"/>
</dbReference>
<name>A0A816CT82_9BILA</name>
<accession>A0A816CT82</accession>
<evidence type="ECO:0000313" key="3">
    <source>
        <dbReference type="Proteomes" id="UP000663834"/>
    </source>
</evidence>
<comment type="caution">
    <text evidence="2">The sequence shown here is derived from an EMBL/GenBank/DDBJ whole genome shotgun (WGS) entry which is preliminary data.</text>
</comment>
<sequence length="367" mass="41488">MRQIIFLTLVAFLTNKCSCQRGFPEQFQAKLNITELQSVQTSTSRIQPLLYDYTNSRARFDITGGRKNQSETYMVQYQPKGAEAGSPASQGFTMFNFNPDYPELTKNNCWYSTNPMRDIGPFPFSWYKSDSDFEMKPWFPLPPNLIKKGEEWIPEVKKNATRYDSPEMCGLYRSGIGKVPCLSYFEAEETPVKTITAHAAVGSFDTDQYISTFYLSFTFGIPSKAEPLFNLPDQWPSYCGYANAGFTIENLHGFVVTPEGGDHFMLKLNGQPVHSLGDQVTVYFKVQPNWYYNGTRCAEFNSIVFDRENWQEQKEVDMKFGDYGCCSYAVTAVGGGYEWQYSTTSFAVYACDGTPGYGCTGKEPCGG</sequence>
<reference evidence="2" key="1">
    <citation type="submission" date="2021-02" db="EMBL/GenBank/DDBJ databases">
        <authorList>
            <person name="Nowell W R."/>
        </authorList>
    </citation>
    <scope>NUCLEOTIDE SEQUENCE</scope>
</reference>
<proteinExistence type="predicted"/>
<keyword evidence="1" id="KW-0732">Signal</keyword>
<dbReference type="OrthoDB" id="9969897at2759"/>
<protein>
    <submittedName>
        <fullName evidence="2">Uncharacterized protein</fullName>
    </submittedName>
</protein>
<gene>
    <name evidence="2" type="ORF">KQP761_LOCUS25362</name>
</gene>
<dbReference type="AlphaFoldDB" id="A0A816CT82"/>
<feature type="signal peptide" evidence="1">
    <location>
        <begin position="1"/>
        <end position="19"/>
    </location>
</feature>
<evidence type="ECO:0000313" key="2">
    <source>
        <dbReference type="EMBL" id="CAF1625959.1"/>
    </source>
</evidence>